<reference evidence="9 10" key="1">
    <citation type="submission" date="2023-06" db="EMBL/GenBank/DDBJ databases">
        <title>Five Gram-positive bacteria isolated from mangrove sediments in Shenzhen, Guangdong, China.</title>
        <authorList>
            <person name="Yu S."/>
            <person name="Zheng W."/>
            <person name="Huang Y."/>
        </authorList>
    </citation>
    <scope>NUCLEOTIDE SEQUENCE [LARGE SCALE GENOMIC DNA]</scope>
    <source>
        <strain evidence="9 10">SaN35-3</strain>
    </source>
</reference>
<dbReference type="PANTHER" id="PTHR43266">
    <property type="entry name" value="MACROLIDE-EFFLUX PROTEIN"/>
    <property type="match status" value="1"/>
</dbReference>
<keyword evidence="3" id="KW-1003">Cell membrane</keyword>
<proteinExistence type="predicted"/>
<feature type="transmembrane region" description="Helical" evidence="7">
    <location>
        <begin position="279"/>
        <end position="301"/>
    </location>
</feature>
<protein>
    <submittedName>
        <fullName evidence="9">MFS transporter</fullName>
    </submittedName>
</protein>
<sequence length="390" mass="43411">MNVFVFNLTGSPAAVAGLWIMGPLGSLITSFWSGSFIDRMNKRTILIFVDVLRGVFVCLIPFVEVVWLIYVILLILSICKAFFHPASLTYLTMLIPEKDRKRYNSFRSLIMSSAFLIGPAIAGILLISTSTSIAIWINGASFLLSALILSLLPNVDLDHQHEEKQSIHFQVLKKDWQAVIQFSKQHVAILSIYMLNVFFMLVSLGMDAQEVVFTRDVIYLSETEYGLLISITGVGSIVGASVVSAIANKVSIKQLMGVGYFLSGLGYFIYGISFSFWSIAIGFVILGFFTTFYSTGFLTFYQNNVPSQMMGRISSVFGTLQSVMQIISVLLIGFTGELIPLRTSIIVASVLAAFHQFTTSLSYYPKVIPTLLYRVTLSKTFPVFFRYSIN</sequence>
<evidence type="ECO:0000256" key="1">
    <source>
        <dbReference type="ARBA" id="ARBA00004651"/>
    </source>
</evidence>
<evidence type="ECO:0000313" key="10">
    <source>
        <dbReference type="Proteomes" id="UP001197974"/>
    </source>
</evidence>
<dbReference type="SUPFAM" id="SSF103473">
    <property type="entry name" value="MFS general substrate transporter"/>
    <property type="match status" value="1"/>
</dbReference>
<dbReference type="InterPro" id="IPR011701">
    <property type="entry name" value="MFS"/>
</dbReference>
<dbReference type="PRINTS" id="PR01988">
    <property type="entry name" value="EXPORTERBACE"/>
</dbReference>
<keyword evidence="4 7" id="KW-0812">Transmembrane</keyword>
<evidence type="ECO:0000256" key="5">
    <source>
        <dbReference type="ARBA" id="ARBA00022989"/>
    </source>
</evidence>
<keyword evidence="5 7" id="KW-1133">Transmembrane helix</keyword>
<dbReference type="InterPro" id="IPR036259">
    <property type="entry name" value="MFS_trans_sf"/>
</dbReference>
<feature type="transmembrane region" description="Helical" evidence="7">
    <location>
        <begin position="255"/>
        <end position="273"/>
    </location>
</feature>
<dbReference type="InterPro" id="IPR022324">
    <property type="entry name" value="Bacilysin_exporter_BacE_put"/>
</dbReference>
<keyword evidence="6 7" id="KW-0472">Membrane</keyword>
<feature type="transmembrane region" description="Helical" evidence="7">
    <location>
        <begin position="106"/>
        <end position="127"/>
    </location>
</feature>
<keyword evidence="2" id="KW-0813">Transport</keyword>
<evidence type="ECO:0000313" key="9">
    <source>
        <dbReference type="EMBL" id="WLR44354.1"/>
    </source>
</evidence>
<feature type="transmembrane region" description="Helical" evidence="7">
    <location>
        <begin position="12"/>
        <end position="32"/>
    </location>
</feature>
<feature type="transmembrane region" description="Helical" evidence="7">
    <location>
        <begin position="187"/>
        <end position="205"/>
    </location>
</feature>
<comment type="subcellular location">
    <subcellularLocation>
        <location evidence="1">Cell membrane</location>
        <topology evidence="1">Multi-pass membrane protein</topology>
    </subcellularLocation>
</comment>
<dbReference type="Proteomes" id="UP001197974">
    <property type="component" value="Chromosome"/>
</dbReference>
<feature type="transmembrane region" description="Helical" evidence="7">
    <location>
        <begin position="225"/>
        <end position="248"/>
    </location>
</feature>
<evidence type="ECO:0000259" key="8">
    <source>
        <dbReference type="PROSITE" id="PS50850"/>
    </source>
</evidence>
<dbReference type="PANTHER" id="PTHR43266:SF7">
    <property type="entry name" value="TRANSPORTER, PUTATIVE-RELATED"/>
    <property type="match status" value="1"/>
</dbReference>
<dbReference type="Pfam" id="PF07690">
    <property type="entry name" value="MFS_1"/>
    <property type="match status" value="1"/>
</dbReference>
<accession>A0ABY9K002</accession>
<feature type="transmembrane region" description="Helical" evidence="7">
    <location>
        <begin position="69"/>
        <end position="94"/>
    </location>
</feature>
<feature type="domain" description="Major facilitator superfamily (MFS) profile" evidence="8">
    <location>
        <begin position="1"/>
        <end position="360"/>
    </location>
</feature>
<name>A0ABY9K002_9BACI</name>
<evidence type="ECO:0000256" key="3">
    <source>
        <dbReference type="ARBA" id="ARBA00022475"/>
    </source>
</evidence>
<evidence type="ECO:0000256" key="2">
    <source>
        <dbReference type="ARBA" id="ARBA00022448"/>
    </source>
</evidence>
<dbReference type="Gene3D" id="1.20.1250.20">
    <property type="entry name" value="MFS general substrate transporter like domains"/>
    <property type="match status" value="1"/>
</dbReference>
<evidence type="ECO:0000256" key="6">
    <source>
        <dbReference type="ARBA" id="ARBA00023136"/>
    </source>
</evidence>
<dbReference type="CDD" id="cd06173">
    <property type="entry name" value="MFS_MefA_like"/>
    <property type="match status" value="1"/>
</dbReference>
<feature type="transmembrane region" description="Helical" evidence="7">
    <location>
        <begin position="345"/>
        <end position="364"/>
    </location>
</feature>
<feature type="transmembrane region" description="Helical" evidence="7">
    <location>
        <begin position="133"/>
        <end position="152"/>
    </location>
</feature>
<feature type="transmembrane region" description="Helical" evidence="7">
    <location>
        <begin position="44"/>
        <end position="63"/>
    </location>
</feature>
<feature type="transmembrane region" description="Helical" evidence="7">
    <location>
        <begin position="313"/>
        <end position="333"/>
    </location>
</feature>
<gene>
    <name evidence="9" type="ORF">LC087_15080</name>
</gene>
<dbReference type="InterPro" id="IPR020846">
    <property type="entry name" value="MFS_dom"/>
</dbReference>
<dbReference type="PROSITE" id="PS50850">
    <property type="entry name" value="MFS"/>
    <property type="match status" value="1"/>
</dbReference>
<keyword evidence="10" id="KW-1185">Reference proteome</keyword>
<evidence type="ECO:0000256" key="4">
    <source>
        <dbReference type="ARBA" id="ARBA00022692"/>
    </source>
</evidence>
<evidence type="ECO:0000256" key="7">
    <source>
        <dbReference type="SAM" id="Phobius"/>
    </source>
</evidence>
<organism evidence="9 10">
    <name type="scientific">Bacillus carboniphilus</name>
    <dbReference type="NCBI Taxonomy" id="86663"/>
    <lineage>
        <taxon>Bacteria</taxon>
        <taxon>Bacillati</taxon>
        <taxon>Bacillota</taxon>
        <taxon>Bacilli</taxon>
        <taxon>Bacillales</taxon>
        <taxon>Bacillaceae</taxon>
        <taxon>Bacillus</taxon>
    </lineage>
</organism>
<dbReference type="EMBL" id="CP129013">
    <property type="protein sequence ID" value="WLR44354.1"/>
    <property type="molecule type" value="Genomic_DNA"/>
</dbReference>